<dbReference type="InterPro" id="IPR012340">
    <property type="entry name" value="NA-bd_OB-fold"/>
</dbReference>
<evidence type="ECO:0000259" key="4">
    <source>
        <dbReference type="Pfam" id="PF16900"/>
    </source>
</evidence>
<reference evidence="6" key="1">
    <citation type="submission" date="2025-08" db="UniProtKB">
        <authorList>
            <consortium name="RefSeq"/>
        </authorList>
    </citation>
    <scope>IDENTIFICATION</scope>
    <source>
        <tissue evidence="6">Leaves</tissue>
    </source>
</reference>
<dbReference type="InterPro" id="IPR013955">
    <property type="entry name" value="Rep_factor-A_C"/>
</dbReference>
<dbReference type="Proteomes" id="UP001652660">
    <property type="component" value="Chromosome 6c"/>
</dbReference>
<feature type="compositionally biased region" description="Low complexity" evidence="2">
    <location>
        <begin position="426"/>
        <end position="445"/>
    </location>
</feature>
<evidence type="ECO:0000256" key="1">
    <source>
        <dbReference type="ARBA" id="ARBA00023125"/>
    </source>
</evidence>
<keyword evidence="1" id="KW-0238">DNA-binding</keyword>
<dbReference type="Gene3D" id="2.40.50.140">
    <property type="entry name" value="Nucleic acid-binding proteins"/>
    <property type="match status" value="3"/>
</dbReference>
<dbReference type="Pfam" id="PF08646">
    <property type="entry name" value="Rep_fac-A_C"/>
    <property type="match status" value="1"/>
</dbReference>
<keyword evidence="5" id="KW-1185">Reference proteome</keyword>
<evidence type="ECO:0000259" key="3">
    <source>
        <dbReference type="Pfam" id="PF08646"/>
    </source>
</evidence>
<name>A0ABM4UPV1_COFAR</name>
<dbReference type="RefSeq" id="XP_071909313.1">
    <property type="nucleotide sequence ID" value="XM_072053212.1"/>
</dbReference>
<feature type="domain" description="Replication factor A C-terminal" evidence="3">
    <location>
        <begin position="292"/>
        <end position="397"/>
    </location>
</feature>
<dbReference type="PANTHER" id="PTHR47165">
    <property type="entry name" value="OS03G0429900 PROTEIN"/>
    <property type="match status" value="1"/>
</dbReference>
<gene>
    <name evidence="6" type="primary">LOC113692826</name>
</gene>
<evidence type="ECO:0000313" key="6">
    <source>
        <dbReference type="RefSeq" id="XP_071909313.1"/>
    </source>
</evidence>
<dbReference type="Pfam" id="PF16900">
    <property type="entry name" value="REPA_OB_2"/>
    <property type="match status" value="1"/>
</dbReference>
<dbReference type="GeneID" id="113692826"/>
<feature type="region of interest" description="Disordered" evidence="2">
    <location>
        <begin position="426"/>
        <end position="452"/>
    </location>
</feature>
<proteinExistence type="predicted"/>
<feature type="domain" description="Replication protein A OB" evidence="4">
    <location>
        <begin position="135"/>
        <end position="227"/>
    </location>
</feature>
<evidence type="ECO:0000313" key="5">
    <source>
        <dbReference type="Proteomes" id="UP001652660"/>
    </source>
</evidence>
<organism evidence="5 6">
    <name type="scientific">Coffea arabica</name>
    <name type="common">Arabian coffee</name>
    <dbReference type="NCBI Taxonomy" id="13443"/>
    <lineage>
        <taxon>Eukaryota</taxon>
        <taxon>Viridiplantae</taxon>
        <taxon>Streptophyta</taxon>
        <taxon>Embryophyta</taxon>
        <taxon>Tracheophyta</taxon>
        <taxon>Spermatophyta</taxon>
        <taxon>Magnoliopsida</taxon>
        <taxon>eudicotyledons</taxon>
        <taxon>Gunneridae</taxon>
        <taxon>Pentapetalae</taxon>
        <taxon>asterids</taxon>
        <taxon>lamiids</taxon>
        <taxon>Gentianales</taxon>
        <taxon>Rubiaceae</taxon>
        <taxon>Ixoroideae</taxon>
        <taxon>Gardenieae complex</taxon>
        <taxon>Bertiereae - Coffeeae clade</taxon>
        <taxon>Coffeeae</taxon>
        <taxon>Coffea</taxon>
    </lineage>
</organism>
<accession>A0ABM4UPV1</accession>
<evidence type="ECO:0000256" key="2">
    <source>
        <dbReference type="SAM" id="MobiDB-lite"/>
    </source>
</evidence>
<protein>
    <submittedName>
        <fullName evidence="6">Replication protein A 70 kDa DNA-binding subunit D-like</fullName>
    </submittedName>
</protein>
<dbReference type="InterPro" id="IPR031657">
    <property type="entry name" value="REPA_OB_2"/>
</dbReference>
<dbReference type="PANTHER" id="PTHR47165:SF4">
    <property type="entry name" value="OS03G0429900 PROTEIN"/>
    <property type="match status" value="1"/>
</dbReference>
<dbReference type="SUPFAM" id="SSF50249">
    <property type="entry name" value="Nucleic acid-binding proteins"/>
    <property type="match status" value="3"/>
</dbReference>
<sequence>MELQEDRKVIAFAEIIPGLRDWTTIVQVLDKQKPLLSKAGNRYQKLTLIDGQGTTVEAMIYKSDIEFFRNHFRLYMRYMLSNARVEYTPLEYRVRENQCTWYIDNSTVVQAMDEPNPPEIPPVFRFTPFRRFYQHIDDTSDIDILGIIAEVHQRFHKGTTPTREIVIIDKSFMPVILTLWGDHETDEGQAIANMIQSMPLIVGLRLRVSSYHTLNLSTKFGSSVLVNPPIQQGSMLRQWAMENKTQINDLITQRAYLNRTSLLPQPTEDELCTIKEFLNLPMKKAYWIQGSPRFLDKSQRLWYNACSNCHKSFRAKPQWKIICTSCNKNVNILPRSRLTIELADYSGNLTLDLYDNDAQQLLPFTLPQIQELEGKHQLDYTAIEQAIESSILTCFVKKMTRNRGPADTEKYAAIIVHKANAAELISSTSRNSASTSTPSTNPLTAPESSNLTTNSTILNATAQSYRGATNLDSNLFTTLKITETPTKKQRTDPTDMEL</sequence>